<dbReference type="Pfam" id="PF13579">
    <property type="entry name" value="Glyco_trans_4_4"/>
    <property type="match status" value="1"/>
</dbReference>
<feature type="domain" description="Glycosyltransferase subfamily 4-like N-terminal" evidence="2">
    <location>
        <begin position="408"/>
        <end position="587"/>
    </location>
</feature>
<dbReference type="RefSeq" id="WP_168046797.1">
    <property type="nucleotide sequence ID" value="NZ_JAATJR010000001.1"/>
</dbReference>
<dbReference type="Proteomes" id="UP000765160">
    <property type="component" value="Unassembled WGS sequence"/>
</dbReference>
<keyword evidence="4" id="KW-1185">Reference proteome</keyword>
<dbReference type="SUPFAM" id="SSF48452">
    <property type="entry name" value="TPR-like"/>
    <property type="match status" value="1"/>
</dbReference>
<evidence type="ECO:0000259" key="2">
    <source>
        <dbReference type="Pfam" id="PF13579"/>
    </source>
</evidence>
<dbReference type="PANTHER" id="PTHR46401:SF2">
    <property type="entry name" value="GLYCOSYLTRANSFERASE WBBK-RELATED"/>
    <property type="match status" value="1"/>
</dbReference>
<name>A0ABX1ESU8_9PROT</name>
<organism evidence="3 4">
    <name type="scientific">Falsiroseomonas frigidaquae</name>
    <dbReference type="NCBI Taxonomy" id="487318"/>
    <lineage>
        <taxon>Bacteria</taxon>
        <taxon>Pseudomonadati</taxon>
        <taxon>Pseudomonadota</taxon>
        <taxon>Alphaproteobacteria</taxon>
        <taxon>Acetobacterales</taxon>
        <taxon>Roseomonadaceae</taxon>
        <taxon>Falsiroseomonas</taxon>
    </lineage>
</organism>
<dbReference type="InterPro" id="IPR028098">
    <property type="entry name" value="Glyco_trans_4-like_N"/>
</dbReference>
<proteinExistence type="predicted"/>
<evidence type="ECO:0000256" key="1">
    <source>
        <dbReference type="ARBA" id="ARBA00022679"/>
    </source>
</evidence>
<dbReference type="SUPFAM" id="SSF53756">
    <property type="entry name" value="UDP-Glycosyltransferase/glycogen phosphorylase"/>
    <property type="match status" value="2"/>
</dbReference>
<comment type="caution">
    <text evidence="3">The sequence shown here is derived from an EMBL/GenBank/DDBJ whole genome shotgun (WGS) entry which is preliminary data.</text>
</comment>
<dbReference type="PANTHER" id="PTHR46401">
    <property type="entry name" value="GLYCOSYLTRANSFERASE WBBK-RELATED"/>
    <property type="match status" value="1"/>
</dbReference>
<keyword evidence="1" id="KW-0808">Transferase</keyword>
<dbReference type="EMBL" id="JAAVTX010000001">
    <property type="protein sequence ID" value="NKE43637.1"/>
    <property type="molecule type" value="Genomic_DNA"/>
</dbReference>
<reference evidence="3 4" key="1">
    <citation type="submission" date="2020-03" db="EMBL/GenBank/DDBJ databases">
        <title>Roseomonas selenitidurans sp. nov. isolated from soil.</title>
        <authorList>
            <person name="Liu H."/>
        </authorList>
    </citation>
    <scope>NUCLEOTIDE SEQUENCE [LARGE SCALE GENOMIC DNA]</scope>
    <source>
        <strain evidence="3 4">JCM 15073</strain>
    </source>
</reference>
<dbReference type="Gene3D" id="1.25.40.10">
    <property type="entry name" value="Tetratricopeptide repeat domain"/>
    <property type="match status" value="1"/>
</dbReference>
<gene>
    <name evidence="3" type="ORF">HB662_02535</name>
</gene>
<sequence length="1282" mass="138948">MDPNLRSLSGHYFTYVHVLTKAAEARGVACHIFGHQDVEPVLAAQHGITPAYRADIWRNATDEGYLSDSNFGIINREFLEDTIAALAGFELNAADTIFYPTLTGGQLSGIAGVVEQVAPGGARHEILLRYQPAFYEGAVAAAALRRLEAAAVRQPIRLSSDSHRLAYSLEALTSLPVFVYPIPHTSDPAPYASRRDEDGQPLHLVSLGNARGEKGLAEIAEAIRRSAGQGWGARLRFTLQVNDPSDDVVACVAALHANPDPRVTLISEPLEPEAYQALLHSADAVLVPYHHNVYEARTSGVFLEAAAAGKVVIATASTWMADLAEAQDHGLLVKDRSARDLERCLQRLADDFPALSAKAQAAAGPLRAVHNPANLLDHVLGNPAISAALPQRRHAAIFYPWGDIAGRSGAAARTTLLAKYLAESGRDVRILYLGDEQLELAPGIVAEGYRTPFSAPNPMRTRVARLVDSPADQASDSSVHLYYHLWPALDDGFVRRCQRMVRWADDIFVEYTYFATVVAPMARREDKTVALSVHDLLSEVCRGSEPLYGLTRAVERLALTSVDRVIVANSDEGRICAEDGVAVTVIPHPIDHETLRAHSPETVRAILEGIFELPLEGRSMCLFVGSRFGPNCVAAEAVREMAVRSLSDPRLSNVIYVVAGQAHEPMRTENFFALGRVEDMALDVLNQAAALVLIPLRDGTGMSVKTVEALARGAAILSTGVGMRGYPVIDGEHCAIENDLARYPDRIATLLAQPDQLDRLRLGARTLGEGYDYRVLFEAYRLPPEPDARRVMPPTAAGLTEFIRRFAAGGGTAEGLRWVMQHIDVDALGFEDLAALAQACLRLAPDDPRSRQLIDSAWRQVPDSVDELMTKWAFLRRRDGELASREQFLAELRPLLDGAETSTLAALRRQAWTFFNAGSDGGGDDGLIAWLCEGIAAHAGGISDPELAYIFALVKERRGDPAASVIELLTAALEGGFDPSWTRCHRGRLRESLGDAGGRDDLERAVLLGGEAATEAKALLAQASVDALWRHFDAREHAEVVRLAESLIAAGKSDPAIHYIFGMSLHEQGDRPDDALAQYDIALANGFDAAWTLFHRGRLRVASGDVAGRGDLERVLLLDGEAAAAARGLLAEISTAQVATVARPNEVDALWRHFHAGDHAAAILLAERLVQQGATDPTVNYVLGLSLHATDGRQAEALPQYDIALSRGFDPAWTRFHRGRLRLAMGDAGGIDDLELAASLGGPAGREAKQVIDQSRGARPRQDLFGRAASYLRSIRAWRANP</sequence>
<evidence type="ECO:0000313" key="4">
    <source>
        <dbReference type="Proteomes" id="UP000765160"/>
    </source>
</evidence>
<accession>A0ABX1ESU8</accession>
<evidence type="ECO:0000313" key="3">
    <source>
        <dbReference type="EMBL" id="NKE43637.1"/>
    </source>
</evidence>
<dbReference type="Pfam" id="PF13692">
    <property type="entry name" value="Glyco_trans_1_4"/>
    <property type="match status" value="1"/>
</dbReference>
<dbReference type="InterPro" id="IPR011990">
    <property type="entry name" value="TPR-like_helical_dom_sf"/>
</dbReference>
<dbReference type="Gene3D" id="3.40.50.2000">
    <property type="entry name" value="Glycogen Phosphorylase B"/>
    <property type="match status" value="3"/>
</dbReference>
<protein>
    <submittedName>
        <fullName evidence="3">Glycosyltransferase</fullName>
    </submittedName>
</protein>